<keyword evidence="5 7" id="KW-1133">Transmembrane helix</keyword>
<keyword evidence="10" id="KW-1185">Reference proteome</keyword>
<name>A0ABP3G014_9BACI</name>
<reference evidence="10" key="1">
    <citation type="journal article" date="2019" name="Int. J. Syst. Evol. Microbiol.">
        <title>The Global Catalogue of Microorganisms (GCM) 10K type strain sequencing project: providing services to taxonomists for standard genome sequencing and annotation.</title>
        <authorList>
            <consortium name="The Broad Institute Genomics Platform"/>
            <consortium name="The Broad Institute Genome Sequencing Center for Infectious Disease"/>
            <person name="Wu L."/>
            <person name="Ma J."/>
        </authorList>
    </citation>
    <scope>NUCLEOTIDE SEQUENCE [LARGE SCALE GENOMIC DNA]</scope>
    <source>
        <strain evidence="10">JCM 9731</strain>
    </source>
</reference>
<evidence type="ECO:0000256" key="4">
    <source>
        <dbReference type="ARBA" id="ARBA00022692"/>
    </source>
</evidence>
<evidence type="ECO:0000259" key="8">
    <source>
        <dbReference type="PROSITE" id="PS50850"/>
    </source>
</evidence>
<feature type="transmembrane region" description="Helical" evidence="7">
    <location>
        <begin position="212"/>
        <end position="235"/>
    </location>
</feature>
<dbReference type="PROSITE" id="PS00216">
    <property type="entry name" value="SUGAR_TRANSPORT_1"/>
    <property type="match status" value="1"/>
</dbReference>
<accession>A0ABP3G014</accession>
<dbReference type="PANTHER" id="PTHR23517">
    <property type="entry name" value="RESISTANCE PROTEIN MDTM, PUTATIVE-RELATED-RELATED"/>
    <property type="match status" value="1"/>
</dbReference>
<dbReference type="Proteomes" id="UP001500782">
    <property type="component" value="Unassembled WGS sequence"/>
</dbReference>
<evidence type="ECO:0000256" key="3">
    <source>
        <dbReference type="ARBA" id="ARBA00022475"/>
    </source>
</evidence>
<comment type="subcellular location">
    <subcellularLocation>
        <location evidence="1">Cell membrane</location>
        <topology evidence="1">Multi-pass membrane protein</topology>
    </subcellularLocation>
</comment>
<dbReference type="InterPro" id="IPR020846">
    <property type="entry name" value="MFS_dom"/>
</dbReference>
<feature type="transmembrane region" description="Helical" evidence="7">
    <location>
        <begin position="140"/>
        <end position="160"/>
    </location>
</feature>
<protein>
    <submittedName>
        <fullName evidence="9">MFS transporter</fullName>
    </submittedName>
</protein>
<evidence type="ECO:0000313" key="10">
    <source>
        <dbReference type="Proteomes" id="UP001500782"/>
    </source>
</evidence>
<dbReference type="EMBL" id="BAAADJ010000021">
    <property type="protein sequence ID" value="GAA0330667.1"/>
    <property type="molecule type" value="Genomic_DNA"/>
</dbReference>
<dbReference type="RefSeq" id="WP_343798920.1">
    <property type="nucleotide sequence ID" value="NZ_BAAADJ010000021.1"/>
</dbReference>
<evidence type="ECO:0000256" key="7">
    <source>
        <dbReference type="SAM" id="Phobius"/>
    </source>
</evidence>
<dbReference type="Gene3D" id="1.20.1250.20">
    <property type="entry name" value="MFS general substrate transporter like domains"/>
    <property type="match status" value="1"/>
</dbReference>
<keyword evidence="3" id="KW-1003">Cell membrane</keyword>
<feature type="transmembrane region" description="Helical" evidence="7">
    <location>
        <begin position="247"/>
        <end position="269"/>
    </location>
</feature>
<dbReference type="SUPFAM" id="SSF103473">
    <property type="entry name" value="MFS general substrate transporter"/>
    <property type="match status" value="1"/>
</dbReference>
<feature type="transmembrane region" description="Helical" evidence="7">
    <location>
        <begin position="166"/>
        <end position="186"/>
    </location>
</feature>
<dbReference type="PROSITE" id="PS50850">
    <property type="entry name" value="MFS"/>
    <property type="match status" value="1"/>
</dbReference>
<evidence type="ECO:0000313" key="9">
    <source>
        <dbReference type="EMBL" id="GAA0330667.1"/>
    </source>
</evidence>
<dbReference type="InterPro" id="IPR050171">
    <property type="entry name" value="MFS_Transporters"/>
</dbReference>
<evidence type="ECO:0000256" key="1">
    <source>
        <dbReference type="ARBA" id="ARBA00004651"/>
    </source>
</evidence>
<dbReference type="PANTHER" id="PTHR23517:SF2">
    <property type="entry name" value="MULTIDRUG RESISTANCE PROTEIN MDTH"/>
    <property type="match status" value="1"/>
</dbReference>
<feature type="transmembrane region" description="Helical" evidence="7">
    <location>
        <begin position="329"/>
        <end position="347"/>
    </location>
</feature>
<comment type="caution">
    <text evidence="9">The sequence shown here is derived from an EMBL/GenBank/DDBJ whole genome shotgun (WGS) entry which is preliminary data.</text>
</comment>
<feature type="domain" description="Major facilitator superfamily (MFS) profile" evidence="8">
    <location>
        <begin position="12"/>
        <end position="392"/>
    </location>
</feature>
<keyword evidence="2" id="KW-0813">Transport</keyword>
<evidence type="ECO:0000256" key="6">
    <source>
        <dbReference type="ARBA" id="ARBA00023136"/>
    </source>
</evidence>
<feature type="transmembrane region" description="Helical" evidence="7">
    <location>
        <begin position="367"/>
        <end position="387"/>
    </location>
</feature>
<keyword evidence="6 7" id="KW-0472">Membrane</keyword>
<feature type="transmembrane region" description="Helical" evidence="7">
    <location>
        <begin position="276"/>
        <end position="293"/>
    </location>
</feature>
<feature type="transmembrane region" description="Helical" evidence="7">
    <location>
        <begin position="78"/>
        <end position="97"/>
    </location>
</feature>
<evidence type="ECO:0000256" key="2">
    <source>
        <dbReference type="ARBA" id="ARBA00022448"/>
    </source>
</evidence>
<feature type="transmembrane region" description="Helical" evidence="7">
    <location>
        <begin position="103"/>
        <end position="128"/>
    </location>
</feature>
<sequence>MNIQGLKTLDRPLLILLIGVLLSHLGNYMVVPIIPIVLSVDANLTVAQIGVVLATIALSFQIGSVLGGFLADRIGRRFIIGLGALIGAGGLLGFGIFTTYPLFLLAATVTGVGNGLNAPSTKAAIAALASQGNQTTAFSLRGIAAGIGTATAGLIVFFVITGSSQIIFWIAGGIYIVLAIKSWFLLPKNCEDGPCPLIPKGAYFKVFKNKPFLVFGVVSIFIWALYAQLALALPLRATEILPNPENVALIWSINSGIVIFSQGIVTKWIIQRLHPLTALAFGMVLIGAGVGSLYWTSSFLHLVISGTIFVFGEMLILPTIDSTISQLSTANLIGLFFGLANVIYGLGEAAGKLIGGKLLEAASEISYLPWLIFGITGVILAIVILTLRKWEPLQKSLEIATEKSNTPKKAPKVAIRPTKQDSFPLDRWEPEFFLRKRGNTNKK</sequence>
<feature type="transmembrane region" description="Helical" evidence="7">
    <location>
        <begin position="46"/>
        <end position="71"/>
    </location>
</feature>
<evidence type="ECO:0000256" key="5">
    <source>
        <dbReference type="ARBA" id="ARBA00022989"/>
    </source>
</evidence>
<dbReference type="InterPro" id="IPR011701">
    <property type="entry name" value="MFS"/>
</dbReference>
<feature type="transmembrane region" description="Helical" evidence="7">
    <location>
        <begin position="299"/>
        <end position="317"/>
    </location>
</feature>
<dbReference type="InterPro" id="IPR036259">
    <property type="entry name" value="MFS_trans_sf"/>
</dbReference>
<feature type="transmembrane region" description="Helical" evidence="7">
    <location>
        <begin position="12"/>
        <end position="34"/>
    </location>
</feature>
<proteinExistence type="predicted"/>
<dbReference type="InterPro" id="IPR005829">
    <property type="entry name" value="Sugar_transporter_CS"/>
</dbReference>
<keyword evidence="4 7" id="KW-0812">Transmembrane</keyword>
<organism evidence="9 10">
    <name type="scientific">Bacillus carboniphilus</name>
    <dbReference type="NCBI Taxonomy" id="86663"/>
    <lineage>
        <taxon>Bacteria</taxon>
        <taxon>Bacillati</taxon>
        <taxon>Bacillota</taxon>
        <taxon>Bacilli</taxon>
        <taxon>Bacillales</taxon>
        <taxon>Bacillaceae</taxon>
        <taxon>Bacillus</taxon>
    </lineage>
</organism>
<gene>
    <name evidence="9" type="ORF">GCM10008967_21460</name>
</gene>
<dbReference type="Pfam" id="PF07690">
    <property type="entry name" value="MFS_1"/>
    <property type="match status" value="1"/>
</dbReference>